<dbReference type="GeneID" id="22915899"/>
<dbReference type="InterPro" id="IPR052263">
    <property type="entry name" value="GPI_Anchor_Biosynth"/>
</dbReference>
<dbReference type="AlphaFoldDB" id="A0A023AYR7"/>
<dbReference type="Proteomes" id="UP000019763">
    <property type="component" value="Unassembled WGS sequence"/>
</dbReference>
<dbReference type="OrthoDB" id="690928at2759"/>
<feature type="transmembrane region" description="Helical" evidence="5">
    <location>
        <begin position="52"/>
        <end position="77"/>
    </location>
</feature>
<dbReference type="RefSeq" id="XP_011133356.1">
    <property type="nucleotide sequence ID" value="XM_011135054.1"/>
</dbReference>
<keyword evidence="8" id="KW-1185">Reference proteome</keyword>
<dbReference type="PANTHER" id="PTHR46346">
    <property type="entry name" value="PHOSPHATIDYLINOSITOL N-ACETYLGLUCOSAMINYLTRANSFERASE SUBUNIT P"/>
    <property type="match status" value="1"/>
</dbReference>
<dbReference type="EMBL" id="AFNH02001298">
    <property type="protein sequence ID" value="EZG43415.1"/>
    <property type="molecule type" value="Genomic_DNA"/>
</dbReference>
<keyword evidence="2 5" id="KW-0812">Transmembrane</keyword>
<feature type="transmembrane region" description="Helical" evidence="5">
    <location>
        <begin position="12"/>
        <end position="32"/>
    </location>
</feature>
<evidence type="ECO:0000256" key="1">
    <source>
        <dbReference type="ARBA" id="ARBA00004141"/>
    </source>
</evidence>
<evidence type="ECO:0000259" key="6">
    <source>
        <dbReference type="Pfam" id="PF08510"/>
    </source>
</evidence>
<dbReference type="VEuPathDB" id="CryptoDB:GNI_173000"/>
<dbReference type="GO" id="GO:0016020">
    <property type="term" value="C:membrane"/>
    <property type="evidence" value="ECO:0007669"/>
    <property type="project" value="UniProtKB-SubCell"/>
</dbReference>
<evidence type="ECO:0000313" key="7">
    <source>
        <dbReference type="EMBL" id="EZG43415.1"/>
    </source>
</evidence>
<evidence type="ECO:0000256" key="5">
    <source>
        <dbReference type="SAM" id="Phobius"/>
    </source>
</evidence>
<comment type="subcellular location">
    <subcellularLocation>
        <location evidence="1">Membrane</location>
        <topology evidence="1">Multi-pass membrane protein</topology>
    </subcellularLocation>
</comment>
<dbReference type="PANTHER" id="PTHR46346:SF1">
    <property type="entry name" value="PHOSPHATIDYLINOSITOL N-ACETYLGLUCOSAMINYLTRANSFERASE SUBUNIT P"/>
    <property type="match status" value="1"/>
</dbReference>
<organism evidence="7 8">
    <name type="scientific">Gregarina niphandrodes</name>
    <name type="common">Septate eugregarine</name>
    <dbReference type="NCBI Taxonomy" id="110365"/>
    <lineage>
        <taxon>Eukaryota</taxon>
        <taxon>Sar</taxon>
        <taxon>Alveolata</taxon>
        <taxon>Apicomplexa</taxon>
        <taxon>Conoidasida</taxon>
        <taxon>Gregarinasina</taxon>
        <taxon>Eugregarinorida</taxon>
        <taxon>Gregarinidae</taxon>
        <taxon>Gregarina</taxon>
    </lineage>
</organism>
<evidence type="ECO:0000256" key="3">
    <source>
        <dbReference type="ARBA" id="ARBA00022989"/>
    </source>
</evidence>
<proteinExistence type="predicted"/>
<dbReference type="InterPro" id="IPR013717">
    <property type="entry name" value="PIG-P"/>
</dbReference>
<reference evidence="7" key="1">
    <citation type="submission" date="2013-12" db="EMBL/GenBank/DDBJ databases">
        <authorList>
            <person name="Omoto C.K."/>
            <person name="Sibley D."/>
            <person name="Venepally P."/>
            <person name="Hadjithomas M."/>
            <person name="Karamycheva S."/>
            <person name="Brunk B."/>
            <person name="Roos D."/>
            <person name="Caler E."/>
            <person name="Lorenzi H."/>
        </authorList>
    </citation>
    <scope>NUCLEOTIDE SEQUENCE</scope>
</reference>
<evidence type="ECO:0000256" key="4">
    <source>
        <dbReference type="ARBA" id="ARBA00023136"/>
    </source>
</evidence>
<keyword evidence="4 5" id="KW-0472">Membrane</keyword>
<comment type="caution">
    <text evidence="7">The sequence shown here is derived from an EMBL/GenBank/DDBJ whole genome shotgun (WGS) entry which is preliminary data.</text>
</comment>
<dbReference type="Pfam" id="PF08510">
    <property type="entry name" value="PIG-P"/>
    <property type="match status" value="1"/>
</dbReference>
<dbReference type="GO" id="GO:0006506">
    <property type="term" value="P:GPI anchor biosynthetic process"/>
    <property type="evidence" value="ECO:0007669"/>
    <property type="project" value="TreeGrafter"/>
</dbReference>
<sequence length="130" mass="14789">MSSERGGINPTSVYGFVSWIVSFVLIVAYVVWEFVPDDLLYSWGITYYPWKYWGVALFLMAPVVSPAYPFLIMSVALKNNPKIESRQFVDDSLGEIMVPGVKLATGDLDPKIVRSIRKRLIINHLKQKYG</sequence>
<dbReference type="GO" id="GO:0005783">
    <property type="term" value="C:endoplasmic reticulum"/>
    <property type="evidence" value="ECO:0007669"/>
    <property type="project" value="TreeGrafter"/>
</dbReference>
<keyword evidence="3 5" id="KW-1133">Transmembrane helix</keyword>
<name>A0A023AYR7_GRENI</name>
<evidence type="ECO:0000256" key="2">
    <source>
        <dbReference type="ARBA" id="ARBA00022692"/>
    </source>
</evidence>
<accession>A0A023AYR7</accession>
<protein>
    <submittedName>
        <fullName evidence="7">PIG-P protein</fullName>
    </submittedName>
</protein>
<evidence type="ECO:0000313" key="8">
    <source>
        <dbReference type="Proteomes" id="UP000019763"/>
    </source>
</evidence>
<feature type="domain" description="PIG-P" evidence="6">
    <location>
        <begin position="12"/>
        <end position="94"/>
    </location>
</feature>
<gene>
    <name evidence="7" type="ORF">GNI_173000</name>
</gene>